<dbReference type="Pfam" id="PF04170">
    <property type="entry name" value="NlpE"/>
    <property type="match status" value="1"/>
</dbReference>
<reference evidence="3" key="3">
    <citation type="journal article" date="2022" name="Res Sq">
        <title>Evolution of multicellular longitudinally dividing oral cavity symbionts (Neisseriaceae).</title>
        <authorList>
            <person name="Nyongesa S."/>
            <person name="Weber P."/>
            <person name="Bernet E."/>
            <person name="Pullido F."/>
            <person name="Nieckarz M."/>
            <person name="Delaby M."/>
            <person name="Nieves C."/>
            <person name="Viehboeck T."/>
            <person name="Krause N."/>
            <person name="Rivera-Millot A."/>
            <person name="Nakamura A."/>
            <person name="Vischer N."/>
            <person name="VanNieuwenhze M."/>
            <person name="Brun Y."/>
            <person name="Cava F."/>
            <person name="Bulgheresi S."/>
            <person name="Veyrier F."/>
        </authorList>
    </citation>
    <scope>NUCLEOTIDE SEQUENCE</scope>
    <source>
        <strain evidence="3">1258/02</strain>
    </source>
</reference>
<accession>A0AAE9GYZ5</accession>
<reference evidence="2 4" key="1">
    <citation type="submission" date="2019-03" db="EMBL/GenBank/DDBJ databases">
        <title>Genomic Encyclopedia of Type Strains, Phase IV (KMG-IV): sequencing the most valuable type-strain genomes for metagenomic binning, comparative biology and taxonomic classification.</title>
        <authorList>
            <person name="Goeker M."/>
        </authorList>
    </citation>
    <scope>NUCLEOTIDE SEQUENCE [LARGE SCALE GENOMIC DNA]</scope>
    <source>
        <strain evidence="2 4">DSM 17474</strain>
    </source>
</reference>
<keyword evidence="1" id="KW-0732">Signal</keyword>
<reference evidence="3" key="2">
    <citation type="submission" date="2021-12" db="EMBL/GenBank/DDBJ databases">
        <authorList>
            <person name="Veyrier F.J."/>
        </authorList>
    </citation>
    <scope>NUCLEOTIDE SEQUENCE</scope>
    <source>
        <strain evidence="3">1258/02</strain>
    </source>
</reference>
<evidence type="ECO:0000313" key="2">
    <source>
        <dbReference type="EMBL" id="TCP09370.1"/>
    </source>
</evidence>
<feature type="chain" id="PRO_5042197512" evidence="1">
    <location>
        <begin position="22"/>
        <end position="138"/>
    </location>
</feature>
<dbReference type="KEGG" id="usu:LVJ78_00375"/>
<dbReference type="EMBL" id="SLXE01000003">
    <property type="protein sequence ID" value="TCP09370.1"/>
    <property type="molecule type" value="Genomic_DNA"/>
</dbReference>
<gene>
    <name evidence="2" type="ORF">EV680_103113</name>
    <name evidence="3" type="ORF">LVJ78_00375</name>
</gene>
<dbReference type="AlphaFoldDB" id="A0AAE9GYZ5"/>
<evidence type="ECO:0000313" key="5">
    <source>
        <dbReference type="Proteomes" id="UP000829756"/>
    </source>
</evidence>
<evidence type="ECO:0000313" key="4">
    <source>
        <dbReference type="Proteomes" id="UP000294721"/>
    </source>
</evidence>
<dbReference type="EMBL" id="CP091507">
    <property type="protein sequence ID" value="UOO79526.1"/>
    <property type="molecule type" value="Genomic_DNA"/>
</dbReference>
<sequence>MFKFPALAAACLLAACTAAPAATGAPQADIAQADMAAPAWAGTYAGTLPCADCEGIQIRLTLQPDLHYTLSQTYLRAGGNRSASVNGQFYWTDEGQTVQLDNYADARQFQIGPGFAQAFRLDGSPSGNDARYRLQKIH</sequence>
<dbReference type="Proteomes" id="UP000829756">
    <property type="component" value="Chromosome"/>
</dbReference>
<name>A0AAE9GYZ5_9NEIS</name>
<feature type="signal peptide" evidence="1">
    <location>
        <begin position="1"/>
        <end position="21"/>
    </location>
</feature>
<dbReference type="InterPro" id="IPR007298">
    <property type="entry name" value="Cu-R_lipoprotein_NlpE"/>
</dbReference>
<dbReference type="RefSeq" id="WP_132952758.1">
    <property type="nucleotide sequence ID" value="NZ_CP091507.1"/>
</dbReference>
<dbReference type="Proteomes" id="UP000294721">
    <property type="component" value="Unassembled WGS sequence"/>
</dbReference>
<protein>
    <submittedName>
        <fullName evidence="3">Copper resistance protein NlpE</fullName>
    </submittedName>
    <submittedName>
        <fullName evidence="2">NlpE-like protein</fullName>
    </submittedName>
</protein>
<evidence type="ECO:0000256" key="1">
    <source>
        <dbReference type="SAM" id="SignalP"/>
    </source>
</evidence>
<proteinExistence type="predicted"/>
<dbReference type="Gene3D" id="2.40.128.640">
    <property type="match status" value="1"/>
</dbReference>
<keyword evidence="4" id="KW-1185">Reference proteome</keyword>
<evidence type="ECO:0000313" key="3">
    <source>
        <dbReference type="EMBL" id="UOO79526.1"/>
    </source>
</evidence>
<dbReference type="PROSITE" id="PS51257">
    <property type="entry name" value="PROKAR_LIPOPROTEIN"/>
    <property type="match status" value="1"/>
</dbReference>
<organism evidence="3 5">
    <name type="scientific">Uruburuella suis</name>
    <dbReference type="NCBI Taxonomy" id="252130"/>
    <lineage>
        <taxon>Bacteria</taxon>
        <taxon>Pseudomonadati</taxon>
        <taxon>Pseudomonadota</taxon>
        <taxon>Betaproteobacteria</taxon>
        <taxon>Neisseriales</taxon>
        <taxon>Neisseriaceae</taxon>
        <taxon>Uruburuella</taxon>
    </lineage>
</organism>